<comment type="caution">
    <text evidence="8">The sequence shown here is derived from an EMBL/GenBank/DDBJ whole genome shotgun (WGS) entry which is preliminary data.</text>
</comment>
<feature type="transmembrane region" description="Helical" evidence="6">
    <location>
        <begin position="35"/>
        <end position="53"/>
    </location>
</feature>
<dbReference type="GO" id="GO:0004518">
    <property type="term" value="F:nuclease activity"/>
    <property type="evidence" value="ECO:0007669"/>
    <property type="project" value="UniProtKB-KW"/>
</dbReference>
<evidence type="ECO:0000313" key="8">
    <source>
        <dbReference type="EMBL" id="MBC2600351.1"/>
    </source>
</evidence>
<dbReference type="PANTHER" id="PTHR11603:SF147">
    <property type="entry name" value="MEMBRANE PROTEIN"/>
    <property type="match status" value="1"/>
</dbReference>
<dbReference type="EMBL" id="JACHVA010000016">
    <property type="protein sequence ID" value="MBC2600351.1"/>
    <property type="molecule type" value="Genomic_DNA"/>
</dbReference>
<keyword evidence="5" id="KW-0460">Magnesium</keyword>
<protein>
    <submittedName>
        <fullName evidence="8">Twitching motility protein PilT</fullName>
    </submittedName>
</protein>
<evidence type="ECO:0000256" key="1">
    <source>
        <dbReference type="ARBA" id="ARBA00001946"/>
    </source>
</evidence>
<dbReference type="PANTHER" id="PTHR11603">
    <property type="entry name" value="AAA FAMILY ATPASE"/>
    <property type="match status" value="1"/>
</dbReference>
<gene>
    <name evidence="8" type="ORF">H5P30_01000</name>
</gene>
<dbReference type="GO" id="GO:0016787">
    <property type="term" value="F:hydrolase activity"/>
    <property type="evidence" value="ECO:0007669"/>
    <property type="project" value="UniProtKB-KW"/>
</dbReference>
<feature type="transmembrane region" description="Helical" evidence="6">
    <location>
        <begin position="98"/>
        <end position="117"/>
    </location>
</feature>
<evidence type="ECO:0000256" key="3">
    <source>
        <dbReference type="ARBA" id="ARBA00022722"/>
    </source>
</evidence>
<evidence type="ECO:0000259" key="7">
    <source>
        <dbReference type="PROSITE" id="PS50926"/>
    </source>
</evidence>
<feature type="transmembrane region" description="Helical" evidence="6">
    <location>
        <begin position="60"/>
        <end position="78"/>
    </location>
</feature>
<evidence type="ECO:0000256" key="2">
    <source>
        <dbReference type="ARBA" id="ARBA00022679"/>
    </source>
</evidence>
<keyword evidence="2" id="KW-0808">Transferase</keyword>
<name>A0A7X1E2T2_9BACT</name>
<keyword evidence="6" id="KW-0472">Membrane</keyword>
<dbReference type="SUPFAM" id="SSF88723">
    <property type="entry name" value="PIN domain-like"/>
    <property type="match status" value="1"/>
</dbReference>
<dbReference type="Gene3D" id="3.40.50.1010">
    <property type="entry name" value="5'-nuclease"/>
    <property type="match status" value="1"/>
</dbReference>
<dbReference type="CDD" id="cd09877">
    <property type="entry name" value="PIN_YacL-like"/>
    <property type="match status" value="1"/>
</dbReference>
<organism evidence="8 9">
    <name type="scientific">Puniceicoccus vermicola</name>
    <dbReference type="NCBI Taxonomy" id="388746"/>
    <lineage>
        <taxon>Bacteria</taxon>
        <taxon>Pseudomonadati</taxon>
        <taxon>Verrucomicrobiota</taxon>
        <taxon>Opitutia</taxon>
        <taxon>Puniceicoccales</taxon>
        <taxon>Puniceicoccaceae</taxon>
        <taxon>Puniceicoccus</taxon>
    </lineage>
</organism>
<keyword evidence="6" id="KW-0812">Transmembrane</keyword>
<keyword evidence="9" id="KW-1185">Reference proteome</keyword>
<sequence>MNQTIFIIRVFFFGICLLGSWLITLTSTDYDTGKVLFFGACLGALVILVDIYLKGFSLRGLSALTFGLAIGAVIAWIIASSPLFEPLKSDPDLAQNLILVQMILFVVLMYLGAVIALRGKDEFNLVIPYMKFVPHDVQTPLALVDTSALIDGRIVPLCRSGFFGHAVVIPKFVIAELQIIADSDDVQRKARGRRGIEALNQLRENQDIDLRVESSEVDSEDKVDAKLIFLARSLKAKILTTDFNLARLAQFEGVNWLNLNELAESLNPEVHIGLSLSIELLKPGKDPGQAVGYLKDGSMVVVNEGKQFIGDRVQAEVISVVPTSGGRMIFAKIN</sequence>
<dbReference type="InterPro" id="IPR002792">
    <property type="entry name" value="TRAM_dom"/>
</dbReference>
<dbReference type="AlphaFoldDB" id="A0A7X1E2T2"/>
<keyword evidence="6" id="KW-1133">Transmembrane helix</keyword>
<feature type="transmembrane region" description="Helical" evidence="6">
    <location>
        <begin position="7"/>
        <end position="23"/>
    </location>
</feature>
<reference evidence="8 9" key="1">
    <citation type="submission" date="2020-07" db="EMBL/GenBank/DDBJ databases">
        <authorList>
            <person name="Feng X."/>
        </authorList>
    </citation>
    <scope>NUCLEOTIDE SEQUENCE [LARGE SCALE GENOMIC DNA]</scope>
    <source>
        <strain evidence="8 9">JCM14086</strain>
    </source>
</reference>
<keyword evidence="4" id="KW-0378">Hydrolase</keyword>
<dbReference type="InterPro" id="IPR002716">
    <property type="entry name" value="PIN_dom"/>
</dbReference>
<proteinExistence type="predicted"/>
<dbReference type="InterPro" id="IPR029060">
    <property type="entry name" value="PIN-like_dom_sf"/>
</dbReference>
<dbReference type="SMART" id="SM00670">
    <property type="entry name" value="PINc"/>
    <property type="match status" value="1"/>
</dbReference>
<evidence type="ECO:0000256" key="6">
    <source>
        <dbReference type="SAM" id="Phobius"/>
    </source>
</evidence>
<evidence type="ECO:0000256" key="5">
    <source>
        <dbReference type="ARBA" id="ARBA00022842"/>
    </source>
</evidence>
<accession>A0A7X1E2T2</accession>
<dbReference type="GO" id="GO:0016740">
    <property type="term" value="F:transferase activity"/>
    <property type="evidence" value="ECO:0007669"/>
    <property type="project" value="UniProtKB-KW"/>
</dbReference>
<evidence type="ECO:0000313" key="9">
    <source>
        <dbReference type="Proteomes" id="UP000525652"/>
    </source>
</evidence>
<keyword evidence="3" id="KW-0540">Nuclease</keyword>
<comment type="cofactor">
    <cofactor evidence="1">
        <name>Mg(2+)</name>
        <dbReference type="ChEBI" id="CHEBI:18420"/>
    </cofactor>
</comment>
<feature type="domain" description="TRAM" evidence="7">
    <location>
        <begin position="269"/>
        <end position="334"/>
    </location>
</feature>
<dbReference type="InterPro" id="IPR052041">
    <property type="entry name" value="Nucleic_acid_metab_PIN/TRAM"/>
</dbReference>
<evidence type="ECO:0000256" key="4">
    <source>
        <dbReference type="ARBA" id="ARBA00022801"/>
    </source>
</evidence>
<dbReference type="Proteomes" id="UP000525652">
    <property type="component" value="Unassembled WGS sequence"/>
</dbReference>
<dbReference type="Pfam" id="PF01850">
    <property type="entry name" value="PIN"/>
    <property type="match status" value="1"/>
</dbReference>
<dbReference type="PROSITE" id="PS50926">
    <property type="entry name" value="TRAM"/>
    <property type="match status" value="1"/>
</dbReference>
<dbReference type="RefSeq" id="WP_185691101.1">
    <property type="nucleotide sequence ID" value="NZ_JACHVA010000016.1"/>
</dbReference>